<protein>
    <submittedName>
        <fullName evidence="1">Uncharacterized protein</fullName>
    </submittedName>
</protein>
<name>A0AAV6WJW9_9LAMI</name>
<dbReference type="EMBL" id="WHWC01000015">
    <property type="protein sequence ID" value="KAG8369185.1"/>
    <property type="molecule type" value="Genomic_DNA"/>
</dbReference>
<evidence type="ECO:0000313" key="2">
    <source>
        <dbReference type="Proteomes" id="UP000826271"/>
    </source>
</evidence>
<dbReference type="Proteomes" id="UP000826271">
    <property type="component" value="Unassembled WGS sequence"/>
</dbReference>
<organism evidence="1 2">
    <name type="scientific">Buddleja alternifolia</name>
    <dbReference type="NCBI Taxonomy" id="168488"/>
    <lineage>
        <taxon>Eukaryota</taxon>
        <taxon>Viridiplantae</taxon>
        <taxon>Streptophyta</taxon>
        <taxon>Embryophyta</taxon>
        <taxon>Tracheophyta</taxon>
        <taxon>Spermatophyta</taxon>
        <taxon>Magnoliopsida</taxon>
        <taxon>eudicotyledons</taxon>
        <taxon>Gunneridae</taxon>
        <taxon>Pentapetalae</taxon>
        <taxon>asterids</taxon>
        <taxon>lamiids</taxon>
        <taxon>Lamiales</taxon>
        <taxon>Scrophulariaceae</taxon>
        <taxon>Buddlejeae</taxon>
        <taxon>Buddleja</taxon>
    </lineage>
</organism>
<evidence type="ECO:0000313" key="1">
    <source>
        <dbReference type="EMBL" id="KAG8369185.1"/>
    </source>
</evidence>
<comment type="caution">
    <text evidence="1">The sequence shown here is derived from an EMBL/GenBank/DDBJ whole genome shotgun (WGS) entry which is preliminary data.</text>
</comment>
<keyword evidence="2" id="KW-1185">Reference proteome</keyword>
<accession>A0AAV6WJW9</accession>
<reference evidence="1" key="1">
    <citation type="submission" date="2019-10" db="EMBL/GenBank/DDBJ databases">
        <authorList>
            <person name="Zhang R."/>
            <person name="Pan Y."/>
            <person name="Wang J."/>
            <person name="Ma R."/>
            <person name="Yu S."/>
        </authorList>
    </citation>
    <scope>NUCLEOTIDE SEQUENCE</scope>
    <source>
        <strain evidence="1">LA-IB0</strain>
        <tissue evidence="1">Leaf</tissue>
    </source>
</reference>
<gene>
    <name evidence="1" type="ORF">BUALT_Bualt15G0124900</name>
</gene>
<proteinExistence type="predicted"/>
<dbReference type="AlphaFoldDB" id="A0AAV6WJW9"/>
<sequence length="101" mass="11654">MFHQTEFVLEIFASQEYLTTARKLIVAKNSLTRLQMISNTFQFIGDVSGFIRFQQTWSGQNHSILGAHLWNQTPNPPSKEVYVFPSNIGMSKKIVVTHLRR</sequence>